<dbReference type="PROSITE" id="PS50928">
    <property type="entry name" value="ABC_TM1"/>
    <property type="match status" value="1"/>
</dbReference>
<dbReference type="PANTHER" id="PTHR43005:SF2">
    <property type="entry name" value="INTEGRAL MEMBRANE SUGAR TRANSPORT PROTEIN"/>
    <property type="match status" value="1"/>
</dbReference>
<protein>
    <submittedName>
        <fullName evidence="9">Sorbitol/mannitol transport system permease protein</fullName>
    </submittedName>
</protein>
<dbReference type="PANTHER" id="PTHR43005">
    <property type="entry name" value="BLR7065 PROTEIN"/>
    <property type="match status" value="1"/>
</dbReference>
<dbReference type="CDD" id="cd06261">
    <property type="entry name" value="TM_PBP2"/>
    <property type="match status" value="1"/>
</dbReference>
<evidence type="ECO:0000256" key="7">
    <source>
        <dbReference type="RuleBase" id="RU363032"/>
    </source>
</evidence>
<evidence type="ECO:0000256" key="4">
    <source>
        <dbReference type="ARBA" id="ARBA00022692"/>
    </source>
</evidence>
<evidence type="ECO:0000256" key="5">
    <source>
        <dbReference type="ARBA" id="ARBA00022989"/>
    </source>
</evidence>
<keyword evidence="6 7" id="KW-0472">Membrane</keyword>
<dbReference type="Gene3D" id="1.10.3720.10">
    <property type="entry name" value="MetI-like"/>
    <property type="match status" value="1"/>
</dbReference>
<comment type="similarity">
    <text evidence="7">Belongs to the binding-protein-dependent transport system permease family.</text>
</comment>
<reference evidence="9 10" key="1">
    <citation type="submission" date="2023-07" db="EMBL/GenBank/DDBJ databases">
        <title>Genomic Encyclopedia of Type Strains, Phase IV (KMG-IV): sequencing the most valuable type-strain genomes for metagenomic binning, comparative biology and taxonomic classification.</title>
        <authorList>
            <person name="Goeker M."/>
        </authorList>
    </citation>
    <scope>NUCLEOTIDE SEQUENCE [LARGE SCALE GENOMIC DNA]</scope>
    <source>
        <strain evidence="9 10">DSM 19619</strain>
    </source>
</reference>
<dbReference type="EMBL" id="JAUSVX010000003">
    <property type="protein sequence ID" value="MDQ0469259.1"/>
    <property type="molecule type" value="Genomic_DNA"/>
</dbReference>
<comment type="caution">
    <text evidence="9">The sequence shown here is derived from an EMBL/GenBank/DDBJ whole genome shotgun (WGS) entry which is preliminary data.</text>
</comment>
<evidence type="ECO:0000313" key="10">
    <source>
        <dbReference type="Proteomes" id="UP001242480"/>
    </source>
</evidence>
<feature type="transmembrane region" description="Helical" evidence="7">
    <location>
        <begin position="48"/>
        <end position="75"/>
    </location>
</feature>
<keyword evidence="3" id="KW-1003">Cell membrane</keyword>
<keyword evidence="4 7" id="KW-0812">Transmembrane</keyword>
<feature type="transmembrane region" description="Helical" evidence="7">
    <location>
        <begin position="87"/>
        <end position="107"/>
    </location>
</feature>
<evidence type="ECO:0000256" key="3">
    <source>
        <dbReference type="ARBA" id="ARBA00022475"/>
    </source>
</evidence>
<evidence type="ECO:0000259" key="8">
    <source>
        <dbReference type="PROSITE" id="PS50928"/>
    </source>
</evidence>
<keyword evidence="5 7" id="KW-1133">Transmembrane helix</keyword>
<evidence type="ECO:0000256" key="2">
    <source>
        <dbReference type="ARBA" id="ARBA00022448"/>
    </source>
</evidence>
<feature type="domain" description="ABC transmembrane type-1" evidence="8">
    <location>
        <begin position="53"/>
        <end position="264"/>
    </location>
</feature>
<evidence type="ECO:0000256" key="1">
    <source>
        <dbReference type="ARBA" id="ARBA00004651"/>
    </source>
</evidence>
<gene>
    <name evidence="9" type="ORF">QO011_002270</name>
</gene>
<keyword evidence="2 7" id="KW-0813">Transport</keyword>
<dbReference type="InterPro" id="IPR000515">
    <property type="entry name" value="MetI-like"/>
</dbReference>
<evidence type="ECO:0000313" key="9">
    <source>
        <dbReference type="EMBL" id="MDQ0469259.1"/>
    </source>
</evidence>
<dbReference type="RefSeq" id="WP_307271720.1">
    <property type="nucleotide sequence ID" value="NZ_JAUSVX010000003.1"/>
</dbReference>
<organism evidence="9 10">
    <name type="scientific">Labrys wisconsinensis</name>
    <dbReference type="NCBI Taxonomy" id="425677"/>
    <lineage>
        <taxon>Bacteria</taxon>
        <taxon>Pseudomonadati</taxon>
        <taxon>Pseudomonadota</taxon>
        <taxon>Alphaproteobacteria</taxon>
        <taxon>Hyphomicrobiales</taxon>
        <taxon>Xanthobacteraceae</taxon>
        <taxon>Labrys</taxon>
    </lineage>
</organism>
<dbReference type="SUPFAM" id="SSF161098">
    <property type="entry name" value="MetI-like"/>
    <property type="match status" value="1"/>
</dbReference>
<evidence type="ECO:0000256" key="6">
    <source>
        <dbReference type="ARBA" id="ARBA00023136"/>
    </source>
</evidence>
<name>A0ABU0J7L0_9HYPH</name>
<feature type="transmembrane region" description="Helical" evidence="7">
    <location>
        <begin position="140"/>
        <end position="162"/>
    </location>
</feature>
<comment type="subcellular location">
    <subcellularLocation>
        <location evidence="1 7">Cell membrane</location>
        <topology evidence="1 7">Multi-pass membrane protein</topology>
    </subcellularLocation>
</comment>
<feature type="transmembrane region" description="Helical" evidence="7">
    <location>
        <begin position="246"/>
        <end position="268"/>
    </location>
</feature>
<keyword evidence="10" id="KW-1185">Reference proteome</keyword>
<sequence>MTYLIVTTQIPLVATLYLSLHSWNLLYPARPLRFVGWANYTFVFSDPVFRMAIGNTVLFTVSVAIATTLIGLGLALLVNRLTFGRGLAYSLLFAPFLIMETVSPIIWKNMILNPIYGLLNFALTSIGLAPVDLITNAPKFAVMLMIVWQWSPFMMLILLAGLQSVSQETIEAAKIDGANPWNQFLHITLPHLVPYLCVGMLIEAILILPVFGPIYVGTYGGPGNQTTNLMFAVYRMLTEQYEIGRAAAGGIITAVMTTIVSLALLAYVRPYMERH</sequence>
<dbReference type="Pfam" id="PF00528">
    <property type="entry name" value="BPD_transp_1"/>
    <property type="match status" value="1"/>
</dbReference>
<feature type="transmembrane region" description="Helical" evidence="7">
    <location>
        <begin position="6"/>
        <end position="27"/>
    </location>
</feature>
<accession>A0ABU0J7L0</accession>
<dbReference type="Proteomes" id="UP001242480">
    <property type="component" value="Unassembled WGS sequence"/>
</dbReference>
<dbReference type="InterPro" id="IPR035906">
    <property type="entry name" value="MetI-like_sf"/>
</dbReference>
<proteinExistence type="inferred from homology"/>
<feature type="transmembrane region" description="Helical" evidence="7">
    <location>
        <begin position="192"/>
        <end position="216"/>
    </location>
</feature>
<feature type="transmembrane region" description="Helical" evidence="7">
    <location>
        <begin position="114"/>
        <end position="134"/>
    </location>
</feature>